<organism evidence="5 6">
    <name type="scientific">Streptoalloteichus hindustanus</name>
    <dbReference type="NCBI Taxonomy" id="2017"/>
    <lineage>
        <taxon>Bacteria</taxon>
        <taxon>Bacillati</taxon>
        <taxon>Actinomycetota</taxon>
        <taxon>Actinomycetes</taxon>
        <taxon>Pseudonocardiales</taxon>
        <taxon>Pseudonocardiaceae</taxon>
        <taxon>Streptoalloteichus</taxon>
    </lineage>
</organism>
<dbReference type="InterPro" id="IPR000794">
    <property type="entry name" value="Beta-ketoacyl_synthase"/>
</dbReference>
<dbReference type="InterPro" id="IPR016039">
    <property type="entry name" value="Thiolase-like"/>
</dbReference>
<dbReference type="Proteomes" id="UP000184501">
    <property type="component" value="Unassembled WGS sequence"/>
</dbReference>
<dbReference type="InterPro" id="IPR014031">
    <property type="entry name" value="Ketoacyl_synth_C"/>
</dbReference>
<dbReference type="GO" id="GO:0004315">
    <property type="term" value="F:3-oxoacyl-[acyl-carrier-protein] synthase activity"/>
    <property type="evidence" value="ECO:0007669"/>
    <property type="project" value="TreeGrafter"/>
</dbReference>
<dbReference type="InterPro" id="IPR014030">
    <property type="entry name" value="Ketoacyl_synth_N"/>
</dbReference>
<protein>
    <submittedName>
        <fullName evidence="5">3-oxoacyl-[acyl-carrier-protein] synthase II</fullName>
    </submittedName>
</protein>
<evidence type="ECO:0000259" key="4">
    <source>
        <dbReference type="PROSITE" id="PS52004"/>
    </source>
</evidence>
<dbReference type="GO" id="GO:0005829">
    <property type="term" value="C:cytosol"/>
    <property type="evidence" value="ECO:0007669"/>
    <property type="project" value="TreeGrafter"/>
</dbReference>
<evidence type="ECO:0000313" key="6">
    <source>
        <dbReference type="Proteomes" id="UP000184501"/>
    </source>
</evidence>
<dbReference type="PANTHER" id="PTHR11712">
    <property type="entry name" value="POLYKETIDE SYNTHASE-RELATED"/>
    <property type="match status" value="1"/>
</dbReference>
<keyword evidence="2 3" id="KW-0808">Transferase</keyword>
<dbReference type="EMBL" id="FQVN01000017">
    <property type="protein sequence ID" value="SHG96007.1"/>
    <property type="molecule type" value="Genomic_DNA"/>
</dbReference>
<keyword evidence="6" id="KW-1185">Reference proteome</keyword>
<evidence type="ECO:0000256" key="1">
    <source>
        <dbReference type="ARBA" id="ARBA00008467"/>
    </source>
</evidence>
<evidence type="ECO:0000313" key="5">
    <source>
        <dbReference type="EMBL" id="SHG96007.1"/>
    </source>
</evidence>
<name>A0A1M5P2R6_STRHI</name>
<evidence type="ECO:0000256" key="2">
    <source>
        <dbReference type="ARBA" id="ARBA00022679"/>
    </source>
</evidence>
<dbReference type="CDD" id="cd00834">
    <property type="entry name" value="KAS_I_II"/>
    <property type="match status" value="1"/>
</dbReference>
<feature type="domain" description="Ketosynthase family 3 (KS3)" evidence="4">
    <location>
        <begin position="2"/>
        <end position="400"/>
    </location>
</feature>
<sequence>MDQRVVVTGVGVVSSVAQSVPEFVAALRAGRSGAGPVTLFDTTGFAHAPGCEVVGFDPRRWLGPAAVAGLGRAAQFSASAARMAVADAGLTAAGLLDRRVLVSVGTTDGGSYELDQLVAAEIAGGPGAMPAALVRRVPAGALSVGVARELGLARAHAVTLGTACSAGNYAIGEGLDALRAGEADIALCGGADAMCRRNFTGFYRLGLIAPHSCQPFDVDRQGIVTGEGAGMLVLETEGSARRRGARIYAEVRGFGLTCDAHHQTTPHQDGVARCMRLALADAGVEPGEVDVISAHGTGTKANDRTESRAIHEVFGRRPPRTVGLKSMLGHTMGAASALAGIACVLAIRDQFIPPTINHHRTDPDCALDCVPNRAVSARVRIAQNNGLAFGGNNAVVVFGEHQPEQRPEGR</sequence>
<dbReference type="AlphaFoldDB" id="A0A1M5P2R6"/>
<dbReference type="Pfam" id="PF00109">
    <property type="entry name" value="ketoacyl-synt"/>
    <property type="match status" value="1"/>
</dbReference>
<dbReference type="PANTHER" id="PTHR11712:SF336">
    <property type="entry name" value="3-OXOACYL-[ACYL-CARRIER-PROTEIN] SYNTHASE, MITOCHONDRIAL"/>
    <property type="match status" value="1"/>
</dbReference>
<dbReference type="STRING" id="2017.SAMN05444320_11748"/>
<evidence type="ECO:0000256" key="3">
    <source>
        <dbReference type="RuleBase" id="RU003694"/>
    </source>
</evidence>
<dbReference type="OrthoDB" id="9808669at2"/>
<dbReference type="SMART" id="SM00825">
    <property type="entry name" value="PKS_KS"/>
    <property type="match status" value="1"/>
</dbReference>
<dbReference type="Pfam" id="PF02801">
    <property type="entry name" value="Ketoacyl-synt_C"/>
    <property type="match status" value="1"/>
</dbReference>
<proteinExistence type="inferred from homology"/>
<dbReference type="SUPFAM" id="SSF53901">
    <property type="entry name" value="Thiolase-like"/>
    <property type="match status" value="2"/>
</dbReference>
<reference evidence="5 6" key="1">
    <citation type="submission" date="2016-11" db="EMBL/GenBank/DDBJ databases">
        <authorList>
            <person name="Jaros S."/>
            <person name="Januszkiewicz K."/>
            <person name="Wedrychowicz H."/>
        </authorList>
    </citation>
    <scope>NUCLEOTIDE SEQUENCE [LARGE SCALE GENOMIC DNA]</scope>
    <source>
        <strain evidence="5 6">DSM 44523</strain>
    </source>
</reference>
<dbReference type="InterPro" id="IPR020841">
    <property type="entry name" value="PKS_Beta-ketoAc_synthase_dom"/>
</dbReference>
<accession>A0A1M5P2R6</accession>
<dbReference type="GO" id="GO:0006633">
    <property type="term" value="P:fatty acid biosynthetic process"/>
    <property type="evidence" value="ECO:0007669"/>
    <property type="project" value="TreeGrafter"/>
</dbReference>
<gene>
    <name evidence="5" type="ORF">SAMN05444320_11748</name>
</gene>
<comment type="similarity">
    <text evidence="1 3">Belongs to the thiolase-like superfamily. Beta-ketoacyl-ACP synthases family.</text>
</comment>
<dbReference type="PROSITE" id="PS52004">
    <property type="entry name" value="KS3_2"/>
    <property type="match status" value="1"/>
</dbReference>
<dbReference type="RefSeq" id="WP_073489795.1">
    <property type="nucleotide sequence ID" value="NZ_FQVN01000017.1"/>
</dbReference>
<dbReference type="Gene3D" id="3.40.47.10">
    <property type="match status" value="1"/>
</dbReference>